<comment type="caution">
    <text evidence="18">The sequence shown here is derived from an EMBL/GenBank/DDBJ whole genome shotgun (WGS) entry which is preliminary data.</text>
</comment>
<dbReference type="InterPro" id="IPR024956">
    <property type="entry name" value="tRNAHis_GuaTrfase_cat"/>
</dbReference>
<feature type="domain" description="Thg1 C-terminal" evidence="17">
    <location>
        <begin position="139"/>
        <end position="245"/>
    </location>
</feature>
<keyword evidence="7 12" id="KW-0547">Nucleotide-binding</keyword>
<feature type="binding site" evidence="14">
    <location>
        <position position="30"/>
    </location>
    <ligand>
        <name>Mg(2+)</name>
        <dbReference type="ChEBI" id="CHEBI:18420"/>
        <label>1</label>
        <note>catalytic</note>
    </ligand>
</feature>
<evidence type="ECO:0000256" key="13">
    <source>
        <dbReference type="PIRSR" id="PIRSR028980-1"/>
    </source>
</evidence>
<sequence length="278" mass="32723">MAGSRYEYVKNFERDEVLLHNCWVVVRVDGRAFHQFVDEHDFIKPNDKRGLDLMNECALEVCKNFSDCVVFAYGESDEYSFVLSRDTKLFNRRQAKIITSFSSLFASNYVFLWSRFFPDKALKRPPAFDARAVCYPTTENLRDYLSWRQADCHINNLYNLCYWKLVESGKSRTEAEKLLSTTLSQDKNELLFKQFGINYAHEPEMFRKGSIICKVWADETKKDEKTGQEKTRKKRRLRVVYCDIIGDKFWKENPEILNEESGKKNKGKNTQAKTDIKT</sequence>
<dbReference type="GO" id="GO:0000287">
    <property type="term" value="F:magnesium ion binding"/>
    <property type="evidence" value="ECO:0007669"/>
    <property type="project" value="UniProtKB-UniRule"/>
</dbReference>
<dbReference type="EC" id="2.7.7.79" evidence="2 12"/>
<evidence type="ECO:0000256" key="3">
    <source>
        <dbReference type="ARBA" id="ARBA00022679"/>
    </source>
</evidence>
<dbReference type="Pfam" id="PF14413">
    <property type="entry name" value="Thg1C"/>
    <property type="match status" value="1"/>
</dbReference>
<feature type="binding site" evidence="14">
    <location>
        <position position="77"/>
    </location>
    <ligand>
        <name>Mg(2+)</name>
        <dbReference type="ChEBI" id="CHEBI:18420"/>
        <label>1</label>
        <note>catalytic</note>
    </ligand>
</feature>
<gene>
    <name evidence="18" type="ORF">PROFUN_11383</name>
</gene>
<dbReference type="InParanoid" id="A0A2P6N331"/>
<dbReference type="PANTHER" id="PTHR12729">
    <property type="entry name" value="TRNA(HIS) GUANYLYLTRANSFERASE-RELATED"/>
    <property type="match status" value="1"/>
</dbReference>
<feature type="binding site" evidence="14">
    <location>
        <position position="29"/>
    </location>
    <ligand>
        <name>Mg(2+)</name>
        <dbReference type="ChEBI" id="CHEBI:18420"/>
        <label>2</label>
        <note>catalytic</note>
    </ligand>
</feature>
<dbReference type="Gene3D" id="3.30.70.3000">
    <property type="match status" value="1"/>
</dbReference>
<feature type="binding site" evidence="13">
    <location>
        <begin position="29"/>
        <end position="34"/>
    </location>
    <ligand>
        <name>GTP</name>
        <dbReference type="ChEBI" id="CHEBI:37565"/>
    </ligand>
</feature>
<evidence type="ECO:0000256" key="8">
    <source>
        <dbReference type="ARBA" id="ARBA00022842"/>
    </source>
</evidence>
<evidence type="ECO:0000256" key="15">
    <source>
        <dbReference type="SAM" id="MobiDB-lite"/>
    </source>
</evidence>
<dbReference type="PANTHER" id="PTHR12729:SF6">
    <property type="entry name" value="TRNA(HIS) GUANYLYLTRANSFERASE-RELATED"/>
    <property type="match status" value="1"/>
</dbReference>
<dbReference type="GO" id="GO:0005525">
    <property type="term" value="F:GTP binding"/>
    <property type="evidence" value="ECO:0007669"/>
    <property type="project" value="UniProtKB-UniRule"/>
</dbReference>
<dbReference type="Proteomes" id="UP000241769">
    <property type="component" value="Unassembled WGS sequence"/>
</dbReference>
<keyword evidence="19" id="KW-1185">Reference proteome</keyword>
<dbReference type="AlphaFoldDB" id="A0A2P6N331"/>
<feature type="binding site" evidence="14">
    <location>
        <position position="77"/>
    </location>
    <ligand>
        <name>Mg(2+)</name>
        <dbReference type="ChEBI" id="CHEBI:18420"/>
        <label>2</label>
        <note>catalytic</note>
    </ligand>
</feature>
<dbReference type="GO" id="GO:0006400">
    <property type="term" value="P:tRNA modification"/>
    <property type="evidence" value="ECO:0007669"/>
    <property type="project" value="UniProtKB-UniRule"/>
</dbReference>
<dbReference type="Pfam" id="PF04446">
    <property type="entry name" value="Thg1"/>
    <property type="match status" value="1"/>
</dbReference>
<protein>
    <recommendedName>
        <fullName evidence="2 12">tRNA(His) guanylyltransferase</fullName>
        <ecNumber evidence="2 12">2.7.7.79</ecNumber>
    </recommendedName>
    <alternativeName>
        <fullName evidence="10 12">tRNA-histidine guanylyltransferase</fullName>
    </alternativeName>
</protein>
<evidence type="ECO:0000256" key="11">
    <source>
        <dbReference type="ARBA" id="ARBA00047281"/>
    </source>
</evidence>
<evidence type="ECO:0000256" key="12">
    <source>
        <dbReference type="PIRNR" id="PIRNR028980"/>
    </source>
</evidence>
<dbReference type="FunFam" id="3.30.70.3000:FF:000001">
    <property type="entry name" value="tRNA(His) guanylyltransferase"/>
    <property type="match status" value="1"/>
</dbReference>
<dbReference type="InterPro" id="IPR025845">
    <property type="entry name" value="Thg1_C_dom"/>
</dbReference>
<dbReference type="InterPro" id="IPR038469">
    <property type="entry name" value="tRNAHis_GuaTrfase_Thg1_sf"/>
</dbReference>
<proteinExistence type="inferred from homology"/>
<evidence type="ECO:0000256" key="9">
    <source>
        <dbReference type="ARBA" id="ARBA00023134"/>
    </source>
</evidence>
<evidence type="ECO:0000256" key="2">
    <source>
        <dbReference type="ARBA" id="ARBA00012511"/>
    </source>
</evidence>
<feature type="binding site" evidence="14">
    <location>
        <position position="29"/>
    </location>
    <ligand>
        <name>Mg(2+)</name>
        <dbReference type="ChEBI" id="CHEBI:18420"/>
        <label>1</label>
        <note>catalytic</note>
    </ligand>
</feature>
<evidence type="ECO:0000259" key="16">
    <source>
        <dbReference type="Pfam" id="PF04446"/>
    </source>
</evidence>
<evidence type="ECO:0000256" key="14">
    <source>
        <dbReference type="PIRSR" id="PIRSR028980-2"/>
    </source>
</evidence>
<evidence type="ECO:0000313" key="18">
    <source>
        <dbReference type="EMBL" id="PRP78343.1"/>
    </source>
</evidence>
<feature type="region of interest" description="Disordered" evidence="15">
    <location>
        <begin position="256"/>
        <end position="278"/>
    </location>
</feature>
<evidence type="ECO:0000259" key="17">
    <source>
        <dbReference type="Pfam" id="PF14413"/>
    </source>
</evidence>
<comment type="cofactor">
    <cofactor evidence="14">
        <name>Mg(2+)</name>
        <dbReference type="ChEBI" id="CHEBI:18420"/>
    </cofactor>
    <text evidence="14">Binds 2 magnesium ions per subunit.</text>
</comment>
<evidence type="ECO:0000313" key="19">
    <source>
        <dbReference type="Proteomes" id="UP000241769"/>
    </source>
</evidence>
<comment type="function">
    <text evidence="12">Adds a GMP to the 5'-end of tRNA(His) after transcription and RNase P cleavage.</text>
</comment>
<organism evidence="18 19">
    <name type="scientific">Planoprotostelium fungivorum</name>
    <dbReference type="NCBI Taxonomy" id="1890364"/>
    <lineage>
        <taxon>Eukaryota</taxon>
        <taxon>Amoebozoa</taxon>
        <taxon>Evosea</taxon>
        <taxon>Variosea</taxon>
        <taxon>Cavosteliida</taxon>
        <taxon>Cavosteliaceae</taxon>
        <taxon>Planoprotostelium</taxon>
    </lineage>
</organism>
<keyword evidence="9 12" id="KW-0342">GTP-binding</keyword>
<keyword evidence="5 12" id="KW-0548">Nucleotidyltransferase</keyword>
<keyword evidence="6 12" id="KW-0479">Metal-binding</keyword>
<name>A0A2P6N331_9EUKA</name>
<feature type="domain" description="tRNAHis guanylyltransferase catalytic" evidence="16">
    <location>
        <begin position="6"/>
        <end position="136"/>
    </location>
</feature>
<evidence type="ECO:0000256" key="4">
    <source>
        <dbReference type="ARBA" id="ARBA00022694"/>
    </source>
</evidence>
<feature type="binding site" evidence="13">
    <location>
        <begin position="76"/>
        <end position="77"/>
    </location>
    <ligand>
        <name>GTP</name>
        <dbReference type="ChEBI" id="CHEBI:37565"/>
    </ligand>
</feature>
<evidence type="ECO:0000256" key="7">
    <source>
        <dbReference type="ARBA" id="ARBA00022741"/>
    </source>
</evidence>
<evidence type="ECO:0000256" key="5">
    <source>
        <dbReference type="ARBA" id="ARBA00022695"/>
    </source>
</evidence>
<keyword evidence="4 12" id="KW-0819">tRNA processing</keyword>
<keyword evidence="8 12" id="KW-0460">Magnesium</keyword>
<dbReference type="STRING" id="1890364.A0A2P6N331"/>
<reference evidence="18 19" key="1">
    <citation type="journal article" date="2018" name="Genome Biol. Evol.">
        <title>Multiple Roots of Fruiting Body Formation in Amoebozoa.</title>
        <authorList>
            <person name="Hillmann F."/>
            <person name="Forbes G."/>
            <person name="Novohradska S."/>
            <person name="Ferling I."/>
            <person name="Riege K."/>
            <person name="Groth M."/>
            <person name="Westermann M."/>
            <person name="Marz M."/>
            <person name="Spaller T."/>
            <person name="Winckler T."/>
            <person name="Schaap P."/>
            <person name="Glockner G."/>
        </authorList>
    </citation>
    <scope>NUCLEOTIDE SEQUENCE [LARGE SCALE GENOMIC DNA]</scope>
    <source>
        <strain evidence="18 19">Jena</strain>
    </source>
</reference>
<dbReference type="EMBL" id="MDYQ01000229">
    <property type="protein sequence ID" value="PRP78343.1"/>
    <property type="molecule type" value="Genomic_DNA"/>
</dbReference>
<dbReference type="InterPro" id="IPR007537">
    <property type="entry name" value="tRNAHis_GuaTrfase_Thg1"/>
</dbReference>
<evidence type="ECO:0000256" key="6">
    <source>
        <dbReference type="ARBA" id="ARBA00022723"/>
    </source>
</evidence>
<dbReference type="GO" id="GO:0008193">
    <property type="term" value="F:tRNA guanylyltransferase activity"/>
    <property type="evidence" value="ECO:0007669"/>
    <property type="project" value="UniProtKB-UniRule"/>
</dbReference>
<accession>A0A2P6N331</accession>
<dbReference type="FunCoup" id="A0A2P6N331">
    <property type="interactions" value="577"/>
</dbReference>
<evidence type="ECO:0000256" key="1">
    <source>
        <dbReference type="ARBA" id="ARBA00010113"/>
    </source>
</evidence>
<comment type="similarity">
    <text evidence="1 12">Belongs to the tRNA(His) guanylyltransferase family.</text>
</comment>
<comment type="catalytic activity">
    <reaction evidence="11 12">
        <text>a 5'-end ribonucleotide-tRNA(His) + GTP + ATP + H2O = a 5'-end phospho-guanosine-ribonucleotide-tRNA(His) + AMP + 2 diphosphate + H(+)</text>
        <dbReference type="Rhea" id="RHEA:54564"/>
        <dbReference type="Rhea" id="RHEA-COMP:14193"/>
        <dbReference type="Rhea" id="RHEA-COMP:14917"/>
        <dbReference type="ChEBI" id="CHEBI:15377"/>
        <dbReference type="ChEBI" id="CHEBI:15378"/>
        <dbReference type="ChEBI" id="CHEBI:30616"/>
        <dbReference type="ChEBI" id="CHEBI:33019"/>
        <dbReference type="ChEBI" id="CHEBI:37565"/>
        <dbReference type="ChEBI" id="CHEBI:138282"/>
        <dbReference type="ChEBI" id="CHEBI:141847"/>
        <dbReference type="ChEBI" id="CHEBI:456215"/>
        <dbReference type="EC" id="2.7.7.79"/>
    </reaction>
</comment>
<keyword evidence="3 12" id="KW-0808">Transferase</keyword>
<dbReference type="PIRSF" id="PIRSF028980">
    <property type="entry name" value="tRNAHis_guanylyltransferase"/>
    <property type="match status" value="1"/>
</dbReference>
<dbReference type="OrthoDB" id="62560at2759"/>
<evidence type="ECO:0000256" key="10">
    <source>
        <dbReference type="ARBA" id="ARBA00032480"/>
    </source>
</evidence>